<protein>
    <submittedName>
        <fullName evidence="2">DUF2252 domain-containing protein</fullName>
    </submittedName>
</protein>
<evidence type="ECO:0000313" key="3">
    <source>
        <dbReference type="EMBL" id="UYO62939.1"/>
    </source>
</evidence>
<evidence type="ECO:0000313" key="6">
    <source>
        <dbReference type="Proteomes" id="UP001163550"/>
    </source>
</evidence>
<name>A0A1F2PG04_9FIRM</name>
<reference evidence="2 5" key="2">
    <citation type="submission" date="2019-08" db="EMBL/GenBank/DDBJ databases">
        <title>Isolation and enrichment of carboxydotrophic bacteria from anaerobic sludge for the production of bio-based chemicals from syngas.</title>
        <authorList>
            <person name="Antares A.L."/>
            <person name="Moreira J."/>
            <person name="Diender M."/>
            <person name="Parshina S.N."/>
            <person name="Stams A.J.M."/>
            <person name="Alves M."/>
            <person name="Alves J.I."/>
            <person name="Sousa D.Z."/>
        </authorList>
    </citation>
    <scope>NUCLEOTIDE SEQUENCE [LARGE SCALE GENOMIC DNA]</scope>
    <source>
        <strain evidence="2 5">JM</strain>
    </source>
</reference>
<dbReference type="InterPro" id="IPR018721">
    <property type="entry name" value="DUF2252"/>
</dbReference>
<dbReference type="RefSeq" id="WP_070371753.1">
    <property type="nucleotide sequence ID" value="NZ_CABIIK010000040.1"/>
</dbReference>
<gene>
    <name evidence="1" type="ORF">ACWI_24860</name>
    <name evidence="2" type="ORF">FXB42_04275</name>
    <name evidence="3" type="ORF">LNN31_00370</name>
</gene>
<evidence type="ECO:0000313" key="1">
    <source>
        <dbReference type="EMBL" id="OFV70280.1"/>
    </source>
</evidence>
<reference evidence="3" key="3">
    <citation type="submission" date="2021-11" db="EMBL/GenBank/DDBJ databases">
        <title>Isoprene-degrading acetogen.</title>
        <authorList>
            <person name="Yang Y."/>
            <person name="Jin H."/>
            <person name="Yan J."/>
        </authorList>
    </citation>
    <scope>NUCLEOTIDE SEQUENCE</scope>
    <source>
        <strain evidence="3">Berkeley</strain>
    </source>
</reference>
<reference evidence="1 4" key="1">
    <citation type="submission" date="2015-09" db="EMBL/GenBank/DDBJ databases">
        <title>Genome sequence of Acetobacterium wieringae DSM 1911.</title>
        <authorList>
            <person name="Poehlein A."/>
            <person name="Bengelsdorf F.R."/>
            <person name="Schiel-Bengelsdorf B."/>
            <person name="Duerre P."/>
            <person name="Daniel R."/>
        </authorList>
    </citation>
    <scope>NUCLEOTIDE SEQUENCE [LARGE SCALE GENOMIC DNA]</scope>
    <source>
        <strain evidence="1 4">DSM 1911</strain>
    </source>
</reference>
<dbReference type="EMBL" id="VSLA01000004">
    <property type="protein sequence ID" value="TYC87674.1"/>
    <property type="molecule type" value="Genomic_DNA"/>
</dbReference>
<dbReference type="EMBL" id="LKEU01000033">
    <property type="protein sequence ID" value="OFV70280.1"/>
    <property type="molecule type" value="Genomic_DNA"/>
</dbReference>
<dbReference type="Pfam" id="PF10009">
    <property type="entry name" value="DUF2252"/>
    <property type="match status" value="1"/>
</dbReference>
<dbReference type="PANTHER" id="PTHR39441">
    <property type="entry name" value="DUF2252 DOMAIN-CONTAINING PROTEIN"/>
    <property type="match status" value="1"/>
</dbReference>
<keyword evidence="6" id="KW-1185">Reference proteome</keyword>
<dbReference type="OrthoDB" id="1491115at2"/>
<dbReference type="PANTHER" id="PTHR39441:SF1">
    <property type="entry name" value="DUF2252 DOMAIN-CONTAINING PROTEIN"/>
    <property type="match status" value="1"/>
</dbReference>
<organism evidence="1 4">
    <name type="scientific">Acetobacterium wieringae</name>
    <dbReference type="NCBI Taxonomy" id="52694"/>
    <lineage>
        <taxon>Bacteria</taxon>
        <taxon>Bacillati</taxon>
        <taxon>Bacillota</taxon>
        <taxon>Clostridia</taxon>
        <taxon>Eubacteriales</taxon>
        <taxon>Eubacteriaceae</taxon>
        <taxon>Acetobacterium</taxon>
    </lineage>
</organism>
<evidence type="ECO:0000313" key="2">
    <source>
        <dbReference type="EMBL" id="TYC87674.1"/>
    </source>
</evidence>
<dbReference type="Proteomes" id="UP000322619">
    <property type="component" value="Unassembled WGS sequence"/>
</dbReference>
<dbReference type="Proteomes" id="UP000176244">
    <property type="component" value="Unassembled WGS sequence"/>
</dbReference>
<evidence type="ECO:0000313" key="4">
    <source>
        <dbReference type="Proteomes" id="UP000176244"/>
    </source>
</evidence>
<dbReference type="EMBL" id="CP087994">
    <property type="protein sequence ID" value="UYO62939.1"/>
    <property type="molecule type" value="Genomic_DNA"/>
</dbReference>
<sequence>MIVGLTKNQQIPTAKMNRNSGRAIRERIPFSAQSVFHPVDRDPVAIIESQNYFRIPELIPLRHQKMTASPFAFFRGTALLMANDLSHQAQSGIHVTICGDAHIGNFGFYASPERRLIFDLNDFDEAAPGPWEWDLKRLITSVILCAHDLGFDNKKIREVILQTAAFYRKGLDLMSDMTSLERYFILGDEELFLKSFSDSSREEFEKIIKKAKKRTSNQVISKMTETDQFGRRVFIESPPITTHLDPKLIDEVEQYFRQYLKTVRPDIEMLLSQHVLTDIAQRVVGVGSIGTRCYLLVLTCEDASHLVLQIKQANESAITQYNQKNFTTPDTLSHGLGNGYRVVSHQQILQAASDPFLGYFSASEGMDFYVRQFRDMKGTVDLSELDFEAFKQYVINCGLSLARAHVQSPYANWINGYLGTDDGFDHAVLDWCLAYSEQVYRDYEIYKQSLASN</sequence>
<proteinExistence type="predicted"/>
<dbReference type="Proteomes" id="UP001163550">
    <property type="component" value="Chromosome"/>
</dbReference>
<evidence type="ECO:0000313" key="5">
    <source>
        <dbReference type="Proteomes" id="UP000322619"/>
    </source>
</evidence>
<accession>A0A1F2PG04</accession>
<dbReference type="STRING" id="52694.ACWI_24860"/>
<dbReference type="AlphaFoldDB" id="A0A1F2PG04"/>